<protein>
    <recommendedName>
        <fullName evidence="2">BHLH domain-containing protein</fullName>
    </recommendedName>
</protein>
<keyword evidence="4" id="KW-1185">Reference proteome</keyword>
<feature type="compositionally biased region" description="Polar residues" evidence="1">
    <location>
        <begin position="258"/>
        <end position="274"/>
    </location>
</feature>
<dbReference type="SUPFAM" id="SSF47459">
    <property type="entry name" value="HLH, helix-loop-helix DNA-binding domain"/>
    <property type="match status" value="1"/>
</dbReference>
<evidence type="ECO:0000313" key="3">
    <source>
        <dbReference type="EMBL" id="CAG5120257.1"/>
    </source>
</evidence>
<organism evidence="3 4">
    <name type="scientific">Candidula unifasciata</name>
    <dbReference type="NCBI Taxonomy" id="100452"/>
    <lineage>
        <taxon>Eukaryota</taxon>
        <taxon>Metazoa</taxon>
        <taxon>Spiralia</taxon>
        <taxon>Lophotrochozoa</taxon>
        <taxon>Mollusca</taxon>
        <taxon>Gastropoda</taxon>
        <taxon>Heterobranchia</taxon>
        <taxon>Euthyneura</taxon>
        <taxon>Panpulmonata</taxon>
        <taxon>Eupulmonata</taxon>
        <taxon>Stylommatophora</taxon>
        <taxon>Helicina</taxon>
        <taxon>Helicoidea</taxon>
        <taxon>Geomitridae</taxon>
        <taxon>Candidula</taxon>
    </lineage>
</organism>
<dbReference type="GO" id="GO:0032502">
    <property type="term" value="P:developmental process"/>
    <property type="evidence" value="ECO:0007669"/>
    <property type="project" value="TreeGrafter"/>
</dbReference>
<feature type="domain" description="BHLH" evidence="2">
    <location>
        <begin position="179"/>
        <end position="231"/>
    </location>
</feature>
<dbReference type="AlphaFoldDB" id="A0A8S3YT18"/>
<evidence type="ECO:0000256" key="1">
    <source>
        <dbReference type="SAM" id="MobiDB-lite"/>
    </source>
</evidence>
<gene>
    <name evidence="3" type="ORF">CUNI_LOCUS5815</name>
</gene>
<evidence type="ECO:0000259" key="2">
    <source>
        <dbReference type="PROSITE" id="PS50888"/>
    </source>
</evidence>
<dbReference type="OrthoDB" id="10048995at2759"/>
<dbReference type="PANTHER" id="PTHR23349:SF63">
    <property type="entry name" value="FER3-LIKE PROTEIN"/>
    <property type="match status" value="1"/>
</dbReference>
<dbReference type="GO" id="GO:0000977">
    <property type="term" value="F:RNA polymerase II transcription regulatory region sequence-specific DNA binding"/>
    <property type="evidence" value="ECO:0007669"/>
    <property type="project" value="TreeGrafter"/>
</dbReference>
<reference evidence="3" key="1">
    <citation type="submission" date="2021-04" db="EMBL/GenBank/DDBJ databases">
        <authorList>
            <consortium name="Molecular Ecology Group"/>
        </authorList>
    </citation>
    <scope>NUCLEOTIDE SEQUENCE</scope>
</reference>
<feature type="region of interest" description="Disordered" evidence="1">
    <location>
        <begin position="241"/>
        <end position="297"/>
    </location>
</feature>
<sequence length="297" mass="32999">MALDDRGLSGEQFVELTCKNENLPPFSISATFTDLACKNKSLPPFSSSATFTEPPAYYHHTEYDWQHTQLAQHPVLPHQAHLLESERHFYQDCADESDVSAHGYSTYGHPSATHADFCSTGHGLWPVDNSGEHMAAGQFGQHGLFFSGLDIGQQNMAQQTSGSGSSSGKPKRKRVQSHTQRRAANVRERRRMFHLNEAFDELRKRLPAFNYEKRLSRIETLRLAMTYISFMKEVSVGRDPKCVKLKPHGSELSPMARSGSSMLASPHSSSVNTDDQCHAADDSDCSNDELSNHSGGN</sequence>
<dbReference type="CDD" id="cd11415">
    <property type="entry name" value="bHLH_TS_FERD3L_NATO3"/>
    <property type="match status" value="1"/>
</dbReference>
<dbReference type="GO" id="GO:0046983">
    <property type="term" value="F:protein dimerization activity"/>
    <property type="evidence" value="ECO:0007669"/>
    <property type="project" value="InterPro"/>
</dbReference>
<name>A0A8S3YT18_9EUPU</name>
<dbReference type="Gene3D" id="4.10.280.10">
    <property type="entry name" value="Helix-loop-helix DNA-binding domain"/>
    <property type="match status" value="1"/>
</dbReference>
<feature type="region of interest" description="Disordered" evidence="1">
    <location>
        <begin position="156"/>
        <end position="189"/>
    </location>
</feature>
<evidence type="ECO:0000313" key="4">
    <source>
        <dbReference type="Proteomes" id="UP000678393"/>
    </source>
</evidence>
<feature type="compositionally biased region" description="Polar residues" evidence="1">
    <location>
        <begin position="288"/>
        <end position="297"/>
    </location>
</feature>
<feature type="compositionally biased region" description="Basic residues" evidence="1">
    <location>
        <begin position="169"/>
        <end position="181"/>
    </location>
</feature>
<dbReference type="EMBL" id="CAJHNH020000865">
    <property type="protein sequence ID" value="CAG5120257.1"/>
    <property type="molecule type" value="Genomic_DNA"/>
</dbReference>
<dbReference type="InterPro" id="IPR011598">
    <property type="entry name" value="bHLH_dom"/>
</dbReference>
<dbReference type="PROSITE" id="PS50888">
    <property type="entry name" value="BHLH"/>
    <property type="match status" value="1"/>
</dbReference>
<dbReference type="SMART" id="SM00353">
    <property type="entry name" value="HLH"/>
    <property type="match status" value="1"/>
</dbReference>
<comment type="caution">
    <text evidence="3">The sequence shown here is derived from an EMBL/GenBank/DDBJ whole genome shotgun (WGS) entry which is preliminary data.</text>
</comment>
<accession>A0A8S3YT18</accession>
<dbReference type="InterPro" id="IPR036638">
    <property type="entry name" value="HLH_DNA-bd_sf"/>
</dbReference>
<dbReference type="PANTHER" id="PTHR23349">
    <property type="entry name" value="BASIC HELIX-LOOP-HELIX TRANSCRIPTION FACTOR, TWIST"/>
    <property type="match status" value="1"/>
</dbReference>
<dbReference type="Pfam" id="PF00010">
    <property type="entry name" value="HLH"/>
    <property type="match status" value="1"/>
</dbReference>
<dbReference type="GO" id="GO:0000981">
    <property type="term" value="F:DNA-binding transcription factor activity, RNA polymerase II-specific"/>
    <property type="evidence" value="ECO:0007669"/>
    <property type="project" value="TreeGrafter"/>
</dbReference>
<proteinExistence type="predicted"/>
<dbReference type="Proteomes" id="UP000678393">
    <property type="component" value="Unassembled WGS sequence"/>
</dbReference>
<dbReference type="InterPro" id="IPR050283">
    <property type="entry name" value="E-box_TF_Regulators"/>
</dbReference>